<keyword evidence="5" id="KW-0812">Transmembrane</keyword>
<dbReference type="PANTHER" id="PTHR27007">
    <property type="match status" value="1"/>
</dbReference>
<dbReference type="PROSITE" id="PS00108">
    <property type="entry name" value="PROTEIN_KINASE_ST"/>
    <property type="match status" value="1"/>
</dbReference>
<comment type="subcellular location">
    <subcellularLocation>
        <location evidence="1">Cell membrane</location>
        <topology evidence="1">Single-pass type I membrane protein</topology>
    </subcellularLocation>
</comment>
<dbReference type="AlphaFoldDB" id="A0AAD5CY96"/>
<keyword evidence="12" id="KW-0325">Glycoprotein</keyword>
<feature type="non-terminal residue" evidence="14">
    <location>
        <position position="226"/>
    </location>
</feature>
<evidence type="ECO:0000259" key="13">
    <source>
        <dbReference type="PROSITE" id="PS50011"/>
    </source>
</evidence>
<protein>
    <recommendedName>
        <fullName evidence="13">Protein kinase domain-containing protein</fullName>
    </recommendedName>
</protein>
<evidence type="ECO:0000256" key="1">
    <source>
        <dbReference type="ARBA" id="ARBA00004251"/>
    </source>
</evidence>
<evidence type="ECO:0000256" key="10">
    <source>
        <dbReference type="ARBA" id="ARBA00023136"/>
    </source>
</evidence>
<evidence type="ECO:0000256" key="9">
    <source>
        <dbReference type="ARBA" id="ARBA00022989"/>
    </source>
</evidence>
<evidence type="ECO:0000256" key="12">
    <source>
        <dbReference type="ARBA" id="ARBA00023180"/>
    </source>
</evidence>
<keyword evidence="6" id="KW-0732">Signal</keyword>
<dbReference type="EMBL" id="JAMZMK010006316">
    <property type="protein sequence ID" value="KAI7749655.1"/>
    <property type="molecule type" value="Genomic_DNA"/>
</dbReference>
<evidence type="ECO:0000256" key="8">
    <source>
        <dbReference type="ARBA" id="ARBA00022840"/>
    </source>
</evidence>
<dbReference type="InterPro" id="IPR050528">
    <property type="entry name" value="L-type_Lectin-RKs"/>
</dbReference>
<accession>A0AAD5CY96</accession>
<dbReference type="SMART" id="SM00220">
    <property type="entry name" value="S_TKc"/>
    <property type="match status" value="1"/>
</dbReference>
<dbReference type="PROSITE" id="PS50011">
    <property type="entry name" value="PROTEIN_KINASE_DOM"/>
    <property type="match status" value="1"/>
</dbReference>
<evidence type="ECO:0000313" key="14">
    <source>
        <dbReference type="EMBL" id="KAI7749655.1"/>
    </source>
</evidence>
<evidence type="ECO:0000256" key="2">
    <source>
        <dbReference type="ARBA" id="ARBA00008536"/>
    </source>
</evidence>
<keyword evidence="11" id="KW-0675">Receptor</keyword>
<name>A0AAD5CY96_AMBAR</name>
<keyword evidence="9" id="KW-1133">Transmembrane helix</keyword>
<sequence length="226" mass="24787">YMPNGSLDYHLFGKKAPLEWSVRYKIATGLASALLYLHEEWEQCVVHRDIKTSNVMLDSGFNVKLGDFGPQTTGLAGTLGYLAPECVTTGKASKESDVYSFGVVAIEIASGRKVMDSVDSDSDLGLVEWIWDLLGKGELLSGVDQRLNEAFDSKQVECLMMVGLWCAHPDQSQRPSIRQALQVLKFEGALPNLPMKMPVLMYYAKPDALEISSGSGGDSIAYTNVR</sequence>
<comment type="caution">
    <text evidence="14">The sequence shown here is derived from an EMBL/GenBank/DDBJ whole genome shotgun (WGS) entry which is preliminary data.</text>
</comment>
<evidence type="ECO:0000256" key="4">
    <source>
        <dbReference type="ARBA" id="ARBA00022475"/>
    </source>
</evidence>
<evidence type="ECO:0000256" key="6">
    <source>
        <dbReference type="ARBA" id="ARBA00022729"/>
    </source>
</evidence>
<dbReference type="InterPro" id="IPR000719">
    <property type="entry name" value="Prot_kinase_dom"/>
</dbReference>
<feature type="domain" description="Protein kinase" evidence="13">
    <location>
        <begin position="1"/>
        <end position="193"/>
    </location>
</feature>
<keyword evidence="15" id="KW-1185">Reference proteome</keyword>
<comment type="similarity">
    <text evidence="3">In the C-terminal section; belongs to the protein kinase superfamily. Ser/Thr protein kinase family.</text>
</comment>
<dbReference type="Pfam" id="PF00069">
    <property type="entry name" value="Pkinase"/>
    <property type="match status" value="1"/>
</dbReference>
<gene>
    <name evidence="14" type="ORF">M8C21_010531</name>
</gene>
<evidence type="ECO:0000313" key="15">
    <source>
        <dbReference type="Proteomes" id="UP001206925"/>
    </source>
</evidence>
<organism evidence="14 15">
    <name type="scientific">Ambrosia artemisiifolia</name>
    <name type="common">Common ragweed</name>
    <dbReference type="NCBI Taxonomy" id="4212"/>
    <lineage>
        <taxon>Eukaryota</taxon>
        <taxon>Viridiplantae</taxon>
        <taxon>Streptophyta</taxon>
        <taxon>Embryophyta</taxon>
        <taxon>Tracheophyta</taxon>
        <taxon>Spermatophyta</taxon>
        <taxon>Magnoliopsida</taxon>
        <taxon>eudicotyledons</taxon>
        <taxon>Gunneridae</taxon>
        <taxon>Pentapetalae</taxon>
        <taxon>asterids</taxon>
        <taxon>campanulids</taxon>
        <taxon>Asterales</taxon>
        <taxon>Asteraceae</taxon>
        <taxon>Asteroideae</taxon>
        <taxon>Heliantheae alliance</taxon>
        <taxon>Heliantheae</taxon>
        <taxon>Ambrosia</taxon>
    </lineage>
</organism>
<evidence type="ECO:0000256" key="3">
    <source>
        <dbReference type="ARBA" id="ARBA00010217"/>
    </source>
</evidence>
<keyword evidence="8" id="KW-0067">ATP-binding</keyword>
<dbReference type="SUPFAM" id="SSF56112">
    <property type="entry name" value="Protein kinase-like (PK-like)"/>
    <property type="match status" value="1"/>
</dbReference>
<dbReference type="GO" id="GO:0004672">
    <property type="term" value="F:protein kinase activity"/>
    <property type="evidence" value="ECO:0007669"/>
    <property type="project" value="InterPro"/>
</dbReference>
<proteinExistence type="inferred from homology"/>
<dbReference type="FunFam" id="1.10.510.10:FF:000240">
    <property type="entry name" value="Lectin-domain containing receptor kinase A4.3"/>
    <property type="match status" value="1"/>
</dbReference>
<keyword evidence="4" id="KW-1003">Cell membrane</keyword>
<dbReference type="Proteomes" id="UP001206925">
    <property type="component" value="Unassembled WGS sequence"/>
</dbReference>
<evidence type="ECO:0000256" key="5">
    <source>
        <dbReference type="ARBA" id="ARBA00022692"/>
    </source>
</evidence>
<dbReference type="InterPro" id="IPR011009">
    <property type="entry name" value="Kinase-like_dom_sf"/>
</dbReference>
<reference evidence="14" key="1">
    <citation type="submission" date="2022-06" db="EMBL/GenBank/DDBJ databases">
        <title>Uncovering the hologenomic basis of an extraordinary plant invasion.</title>
        <authorList>
            <person name="Bieker V.C."/>
            <person name="Martin M.D."/>
            <person name="Gilbert T."/>
            <person name="Hodgins K."/>
            <person name="Battlay P."/>
            <person name="Petersen B."/>
            <person name="Wilson J."/>
        </authorList>
    </citation>
    <scope>NUCLEOTIDE SEQUENCE</scope>
    <source>
        <strain evidence="14">AA19_3_7</strain>
        <tissue evidence="14">Leaf</tissue>
    </source>
</reference>
<dbReference type="GO" id="GO:0005886">
    <property type="term" value="C:plasma membrane"/>
    <property type="evidence" value="ECO:0007669"/>
    <property type="project" value="UniProtKB-SubCell"/>
</dbReference>
<dbReference type="GO" id="GO:0002229">
    <property type="term" value="P:defense response to oomycetes"/>
    <property type="evidence" value="ECO:0007669"/>
    <property type="project" value="UniProtKB-ARBA"/>
</dbReference>
<dbReference type="Gene3D" id="1.10.510.10">
    <property type="entry name" value="Transferase(Phosphotransferase) domain 1"/>
    <property type="match status" value="1"/>
</dbReference>
<evidence type="ECO:0000256" key="7">
    <source>
        <dbReference type="ARBA" id="ARBA00022741"/>
    </source>
</evidence>
<keyword evidence="7" id="KW-0547">Nucleotide-binding</keyword>
<keyword evidence="10" id="KW-0472">Membrane</keyword>
<evidence type="ECO:0000256" key="11">
    <source>
        <dbReference type="ARBA" id="ARBA00023170"/>
    </source>
</evidence>
<comment type="similarity">
    <text evidence="2">In the N-terminal section; belongs to the leguminous lectin family.</text>
</comment>
<dbReference type="InterPro" id="IPR008271">
    <property type="entry name" value="Ser/Thr_kinase_AS"/>
</dbReference>
<dbReference type="GO" id="GO:0005524">
    <property type="term" value="F:ATP binding"/>
    <property type="evidence" value="ECO:0007669"/>
    <property type="project" value="UniProtKB-KW"/>
</dbReference>